<evidence type="ECO:0000259" key="9">
    <source>
        <dbReference type="PROSITE" id="PS51935"/>
    </source>
</evidence>
<organism evidence="10 11">
    <name type="scientific">Leuconostoc holzapfelii</name>
    <dbReference type="NCBI Taxonomy" id="434464"/>
    <lineage>
        <taxon>Bacteria</taxon>
        <taxon>Bacillati</taxon>
        <taxon>Bacillota</taxon>
        <taxon>Bacilli</taxon>
        <taxon>Lactobacillales</taxon>
        <taxon>Lactobacillaceae</taxon>
        <taxon>Leuconostoc</taxon>
    </lineage>
</organism>
<protein>
    <submittedName>
        <fullName evidence="10">Peptidoglycan endopeptidase</fullName>
    </submittedName>
</protein>
<keyword evidence="3" id="KW-0732">Signal</keyword>
<dbReference type="CDD" id="cd00118">
    <property type="entry name" value="LysM"/>
    <property type="match status" value="1"/>
</dbReference>
<feature type="domain" description="NlpC/P60" evidence="9">
    <location>
        <begin position="275"/>
        <end position="395"/>
    </location>
</feature>
<feature type="compositionally biased region" description="Polar residues" evidence="7">
    <location>
        <begin position="164"/>
        <end position="199"/>
    </location>
</feature>
<keyword evidence="4" id="KW-0677">Repeat</keyword>
<evidence type="ECO:0000256" key="2">
    <source>
        <dbReference type="ARBA" id="ARBA00022670"/>
    </source>
</evidence>
<dbReference type="PANTHER" id="PTHR47053">
    <property type="entry name" value="MUREIN DD-ENDOPEPTIDASE MEPH-RELATED"/>
    <property type="match status" value="1"/>
</dbReference>
<evidence type="ECO:0000256" key="5">
    <source>
        <dbReference type="ARBA" id="ARBA00022801"/>
    </source>
</evidence>
<feature type="domain" description="LysM" evidence="8">
    <location>
        <begin position="90"/>
        <end position="138"/>
    </location>
</feature>
<dbReference type="Gene3D" id="3.10.350.10">
    <property type="entry name" value="LysM domain"/>
    <property type="match status" value="1"/>
</dbReference>
<proteinExistence type="inferred from homology"/>
<evidence type="ECO:0000313" key="10">
    <source>
        <dbReference type="EMBL" id="MCT8389624.1"/>
    </source>
</evidence>
<evidence type="ECO:0000256" key="6">
    <source>
        <dbReference type="ARBA" id="ARBA00022807"/>
    </source>
</evidence>
<evidence type="ECO:0000256" key="3">
    <source>
        <dbReference type="ARBA" id="ARBA00022729"/>
    </source>
</evidence>
<dbReference type="PROSITE" id="PS51935">
    <property type="entry name" value="NLPC_P60"/>
    <property type="match status" value="1"/>
</dbReference>
<keyword evidence="2" id="KW-0645">Protease</keyword>
<evidence type="ECO:0000256" key="1">
    <source>
        <dbReference type="ARBA" id="ARBA00007074"/>
    </source>
</evidence>
<dbReference type="InterPro" id="IPR038765">
    <property type="entry name" value="Papain-like_cys_pep_sf"/>
</dbReference>
<dbReference type="EMBL" id="QVOV01000008">
    <property type="protein sequence ID" value="MCT8389624.1"/>
    <property type="molecule type" value="Genomic_DNA"/>
</dbReference>
<keyword evidence="11" id="KW-1185">Reference proteome</keyword>
<comment type="similarity">
    <text evidence="1">Belongs to the peptidase C40 family.</text>
</comment>
<dbReference type="Proteomes" id="UP001525857">
    <property type="component" value="Unassembled WGS sequence"/>
</dbReference>
<evidence type="ECO:0000259" key="8">
    <source>
        <dbReference type="PROSITE" id="PS51782"/>
    </source>
</evidence>
<dbReference type="SMART" id="SM00257">
    <property type="entry name" value="LysM"/>
    <property type="match status" value="1"/>
</dbReference>
<dbReference type="InterPro" id="IPR000064">
    <property type="entry name" value="NLP_P60_dom"/>
</dbReference>
<keyword evidence="6" id="KW-0788">Thiol protease</keyword>
<dbReference type="PANTHER" id="PTHR47053:SF1">
    <property type="entry name" value="MUREIN DD-ENDOPEPTIDASE MEPH-RELATED"/>
    <property type="match status" value="1"/>
</dbReference>
<name>A0ABT2NW70_9LACO</name>
<dbReference type="SUPFAM" id="SSF54001">
    <property type="entry name" value="Cysteine proteinases"/>
    <property type="match status" value="1"/>
</dbReference>
<feature type="region of interest" description="Disordered" evidence="7">
    <location>
        <begin position="136"/>
        <end position="274"/>
    </location>
</feature>
<comment type="caution">
    <text evidence="10">The sequence shown here is derived from an EMBL/GenBank/DDBJ whole genome shotgun (WGS) entry which is preliminary data.</text>
</comment>
<accession>A0ABT2NW70</accession>
<dbReference type="InterPro" id="IPR018392">
    <property type="entry name" value="LysM"/>
</dbReference>
<dbReference type="Pfam" id="PF01476">
    <property type="entry name" value="LysM"/>
    <property type="match status" value="1"/>
</dbReference>
<evidence type="ECO:0000313" key="11">
    <source>
        <dbReference type="Proteomes" id="UP001525857"/>
    </source>
</evidence>
<keyword evidence="5" id="KW-0378">Hydrolase</keyword>
<sequence>MLKFVAERRGSAMERIDKQIVASGLGLLSVAGLGTGLAHADTVQRAVNHAVVSLAGQHERPQAGTNEQAPLKIASGKVVGTSQVAVEQPKVYEVQAGDSLWGIATAQHVSVDDLVASNQGSDLISTGQKLVIPTTDTSVQQPVPAPQPRDHTAATVKMAESPVSAPSDQAPTSASPTLNQAETLATQSRDTSKSTNPSEAPTPPTRAVNNQPQATRLDATSTNVTPAAGATAASGMQASTTPVSTTTPTEVAHEDTQQVNQPTTPDKPLANATSTMNNQGVVSLAMALAQQNIPYVWGGADLSGFDCSGLVSYVFQQATGKSLPHSSVAQEGVVQQKAVRDAQPGDLLFWGNPGASYHVAIYIGNQAYVAAPEPGKTVRVEKISPAFMPSFAGQF</sequence>
<dbReference type="InterPro" id="IPR051202">
    <property type="entry name" value="Peptidase_C40"/>
</dbReference>
<gene>
    <name evidence="10" type="ORF">D0501_06005</name>
</gene>
<feature type="compositionally biased region" description="Polar residues" evidence="7">
    <location>
        <begin position="207"/>
        <end position="224"/>
    </location>
</feature>
<evidence type="ECO:0000256" key="4">
    <source>
        <dbReference type="ARBA" id="ARBA00022737"/>
    </source>
</evidence>
<reference evidence="10 11" key="1">
    <citation type="submission" date="2018-08" db="EMBL/GenBank/DDBJ databases">
        <title>Draft genome sequences of Leuconostoc spp. and Weissella spp. with biocontrol potential.</title>
        <authorList>
            <person name="Lo R."/>
            <person name="Ho V.T.T."/>
            <person name="Turner M.S."/>
        </authorList>
    </citation>
    <scope>NUCLEOTIDE SEQUENCE [LARGE SCALE GENOMIC DNA]</scope>
    <source>
        <strain evidence="10 11">733</strain>
    </source>
</reference>
<feature type="compositionally biased region" description="Low complexity" evidence="7">
    <location>
        <begin position="225"/>
        <end position="249"/>
    </location>
</feature>
<dbReference type="InterPro" id="IPR036779">
    <property type="entry name" value="LysM_dom_sf"/>
</dbReference>
<dbReference type="Pfam" id="PF00877">
    <property type="entry name" value="NLPC_P60"/>
    <property type="match status" value="1"/>
</dbReference>
<evidence type="ECO:0000256" key="7">
    <source>
        <dbReference type="SAM" id="MobiDB-lite"/>
    </source>
</evidence>
<dbReference type="SUPFAM" id="SSF54106">
    <property type="entry name" value="LysM domain"/>
    <property type="match status" value="1"/>
</dbReference>
<dbReference type="Gene3D" id="3.90.1720.10">
    <property type="entry name" value="endopeptidase domain like (from Nostoc punctiforme)"/>
    <property type="match status" value="1"/>
</dbReference>
<dbReference type="PROSITE" id="PS51782">
    <property type="entry name" value="LYSM"/>
    <property type="match status" value="1"/>
</dbReference>